<proteinExistence type="predicted"/>
<evidence type="ECO:0008006" key="3">
    <source>
        <dbReference type="Google" id="ProtNLM"/>
    </source>
</evidence>
<evidence type="ECO:0000313" key="2">
    <source>
        <dbReference type="Proteomes" id="UP000616346"/>
    </source>
</evidence>
<dbReference type="Proteomes" id="UP000616346">
    <property type="component" value="Unassembled WGS sequence"/>
</dbReference>
<organism evidence="1 2">
    <name type="scientific">Phocaeicola faecium</name>
    <dbReference type="NCBI Taxonomy" id="2762213"/>
    <lineage>
        <taxon>Bacteria</taxon>
        <taxon>Pseudomonadati</taxon>
        <taxon>Bacteroidota</taxon>
        <taxon>Bacteroidia</taxon>
        <taxon>Bacteroidales</taxon>
        <taxon>Bacteroidaceae</taxon>
        <taxon>Phocaeicola</taxon>
    </lineage>
</organism>
<name>A0ABR8V9D5_9BACT</name>
<keyword evidence="2" id="KW-1185">Reference proteome</keyword>
<dbReference type="RefSeq" id="WP_178256925.1">
    <property type="nucleotide sequence ID" value="NZ_JACSPQ010000001.1"/>
</dbReference>
<protein>
    <recommendedName>
        <fullName evidence="3">Secreted protein</fullName>
    </recommendedName>
</protein>
<comment type="caution">
    <text evidence="1">The sequence shown here is derived from an EMBL/GenBank/DDBJ whole genome shotgun (WGS) entry which is preliminary data.</text>
</comment>
<reference evidence="1 2" key="1">
    <citation type="submission" date="2020-08" db="EMBL/GenBank/DDBJ databases">
        <title>A Genomic Blueprint of the Chicken Gut Microbiome.</title>
        <authorList>
            <person name="Gilroy R."/>
            <person name="Ravi A."/>
            <person name="Getino M."/>
            <person name="Pursley I."/>
            <person name="Horton D.L."/>
            <person name="Alikhan N.-F."/>
            <person name="Baker D."/>
            <person name="Gharbi K."/>
            <person name="Hall N."/>
            <person name="Watson M."/>
            <person name="Adriaenssens E.M."/>
            <person name="Foster-Nyarko E."/>
            <person name="Jarju S."/>
            <person name="Secka A."/>
            <person name="Antonio M."/>
            <person name="Oren A."/>
            <person name="Chaudhuri R."/>
            <person name="La Ragione R.M."/>
            <person name="Hildebrand F."/>
            <person name="Pallen M.J."/>
        </authorList>
    </citation>
    <scope>NUCLEOTIDE SEQUENCE [LARGE SCALE GENOMIC DNA]</scope>
    <source>
        <strain evidence="1 2">Sa1YUN3</strain>
    </source>
</reference>
<dbReference type="EMBL" id="JACSPQ010000001">
    <property type="protein sequence ID" value="MBD8001367.1"/>
    <property type="molecule type" value="Genomic_DNA"/>
</dbReference>
<accession>A0ABR8V9D5</accession>
<gene>
    <name evidence="1" type="ORF">H9626_03930</name>
</gene>
<evidence type="ECO:0000313" key="1">
    <source>
        <dbReference type="EMBL" id="MBD8001367.1"/>
    </source>
</evidence>
<sequence>MQTYHIRVWALSLLTLFVAYYTSVVVFAHVHVVGGVMIVHSHPFTQHHSHTAGQTLSLHFLSSFYSLDEEETELVKPDWHVVYSLFCVQDNFRAVSAHTAGIHLRAPPFMSFQIS</sequence>